<dbReference type="KEGG" id="mboi:DQF64_14450"/>
<proteinExistence type="predicted"/>
<dbReference type="EMBL" id="CP087782">
    <property type="protein sequence ID" value="UZA53059.1"/>
    <property type="molecule type" value="Genomic_DNA"/>
</dbReference>
<sequence length="105" mass="12258">MAINLSCYTTKEASEILAINTEIANNDILFIENRFLLYNPRFVNDIELEIASEFNFFPKNKFLIALNDKDYSSKIGEISDVFFEKYGDDILILFENETKVEKGKW</sequence>
<organism evidence="1">
    <name type="scientific">Moraxella bovis</name>
    <dbReference type="NCBI Taxonomy" id="476"/>
    <lineage>
        <taxon>Bacteria</taxon>
        <taxon>Pseudomonadati</taxon>
        <taxon>Pseudomonadota</taxon>
        <taxon>Gammaproteobacteria</taxon>
        <taxon>Moraxellales</taxon>
        <taxon>Moraxellaceae</taxon>
        <taxon>Moraxella</taxon>
    </lineage>
</organism>
<accession>Q5KT94</accession>
<keyword evidence="1" id="KW-0614">Plasmid</keyword>
<geneLocation type="plasmid" evidence="3 4">
    <name>unnamed</name>
</geneLocation>
<dbReference type="GeneID" id="77190006"/>
<dbReference type="EMBL" id="CP087832">
    <property type="protein sequence ID" value="UZA04847.1"/>
    <property type="molecule type" value="Genomic_DNA"/>
</dbReference>
<evidence type="ECO:0000313" key="5">
    <source>
        <dbReference type="Proteomes" id="UP001163632"/>
    </source>
</evidence>
<dbReference type="EMBL" id="AB169976">
    <property type="protein sequence ID" value="BAD83715.1"/>
    <property type="molecule type" value="Genomic_DNA"/>
</dbReference>
<geneLocation type="plasmid" evidence="1">
    <name>pMBO-1</name>
</geneLocation>
<evidence type="ECO:0000313" key="1">
    <source>
        <dbReference type="EMBL" id="BAD83715.1"/>
    </source>
</evidence>
<evidence type="ECO:0000313" key="3">
    <source>
        <dbReference type="EMBL" id="UZA53059.1"/>
    </source>
</evidence>
<reference evidence="1" key="1">
    <citation type="journal article" date="2006" name="Vet. Microbiol.">
        <title>Filamentous-haemagglutinin-like protein genes encoded on a plasmid of Moraxella bovis.</title>
        <authorList>
            <person name="Kakuda T."/>
            <person name="Sarataphan N."/>
            <person name="Tanaka T."/>
            <person name="Takai S."/>
        </authorList>
    </citation>
    <scope>NUCLEOTIDE SEQUENCE</scope>
    <source>
        <strain evidence="1">EPP63</strain>
        <plasmid evidence="1">pMBO-1</plasmid>
    </source>
</reference>
<name>Q5KT94_MORBO</name>
<dbReference type="Proteomes" id="UP001163632">
    <property type="component" value="Plasmid unnamed2"/>
</dbReference>
<gene>
    <name evidence="1" type="primary">orf8</name>
    <name evidence="2" type="ORF">LP092_15550</name>
    <name evidence="3" type="ORF">LP129_14205</name>
</gene>
<evidence type="ECO:0000313" key="4">
    <source>
        <dbReference type="Proteomes" id="UP001163283"/>
    </source>
</evidence>
<evidence type="ECO:0000313" key="2">
    <source>
        <dbReference type="EMBL" id="UZA04847.1"/>
    </source>
</evidence>
<dbReference type="AlphaFoldDB" id="Q5KT94"/>
<dbReference type="InterPro" id="IPR033805">
    <property type="entry name" value="CdiI_Bp1026b-like"/>
</dbReference>
<dbReference type="Proteomes" id="UP001163283">
    <property type="component" value="Plasmid unnamed"/>
</dbReference>
<keyword evidence="5" id="KW-1185">Reference proteome</keyword>
<dbReference type="InterPro" id="IPR053759">
    <property type="entry name" value="CDI_Immunity_Comp"/>
</dbReference>
<protein>
    <submittedName>
        <fullName evidence="1">Uncharacterized protein</fullName>
    </submittedName>
</protein>
<dbReference type="Gene3D" id="3.30.70.2920">
    <property type="match status" value="1"/>
</dbReference>
<reference evidence="2" key="2">
    <citation type="journal article" date="2022" name="BMC Microbiol.">
        <title>Whole genome sequencing of Moraxella bovis strains from North America reveals two genotypes with different genetic determinants.</title>
        <authorList>
            <person name="Wynn E.L."/>
            <person name="Hille M.M."/>
            <person name="Loy J.D."/>
            <person name="Schuller G."/>
            <person name="Kuhn K.L."/>
            <person name="Dickey A.M."/>
            <person name="Bono J.L."/>
            <person name="Clawson M.L."/>
        </authorList>
    </citation>
    <scope>NUCLEOTIDE SEQUENCE</scope>
    <source>
        <strain evidence="2">SAM102599</strain>
        <strain evidence="3">SAM57978</strain>
        <plasmid evidence="3 4">unnamed</plasmid>
        <plasmid evidence="2 5">unnamed2</plasmid>
    </source>
</reference>
<dbReference type="RefSeq" id="WP_012477647.1">
    <property type="nucleotide sequence ID" value="NZ_CP030242.1"/>
</dbReference>
<dbReference type="CDD" id="cd13443">
    <property type="entry name" value="CDI_inhibitor_Bp1026b_like"/>
    <property type="match status" value="1"/>
</dbReference>
<geneLocation type="plasmid" evidence="2 5">
    <name>unnamed2</name>
</geneLocation>